<dbReference type="EMBL" id="FNBA01000004">
    <property type="protein sequence ID" value="SDE98853.1"/>
    <property type="molecule type" value="Genomic_DNA"/>
</dbReference>
<sequence length="453" mass="52223">MSNEHNPIAQLIAQLQHKWNSDVTPYPELSLVRWLIIPEQARLYEGFLKLESTPHGSLPDMVIVLLTQFTNKKLHSQHLINDWIEAYKKDEKTVKALSEEHSNFTWDVDSFEAKITDDTSSNNKLLVEMLQTFQEALPDKNRALTLALFPYSVESPKEYSNWLDSLLKLGLPTNVRFMIFDYSDERYFDPLVKTHEDQAKSLSIPLDLNGAISKITSSGDPNKPDVLFRQCMLKMSKAVTNNSLTNLNKWGNKALEATQRSGIKSLYATAHIVYAGMLFSFKEFERIDDLLQKGLAISKQGLKMGDDACKPVLIQFYGFQASSKQLQKKQEDAANLFCKQADIALEHGFAQQPLTAWWMASSAIKKKDKQQYKEIVTKAYHYGNKQEKETLQSTCMSFIASDYYTLLDNDNLKEECIKVDDFMKEIDGDNWRDEIETRKKEMEKRKLSLFNWF</sequence>
<evidence type="ECO:0000313" key="2">
    <source>
        <dbReference type="Proteomes" id="UP000199321"/>
    </source>
</evidence>
<evidence type="ECO:0000313" key="1">
    <source>
        <dbReference type="EMBL" id="SDE98853.1"/>
    </source>
</evidence>
<proteinExistence type="predicted"/>
<dbReference type="STRING" id="227084.SAMN05421855_10449"/>
<gene>
    <name evidence="1" type="ORF">SAMN05421855_10449</name>
</gene>
<accession>A0A1G7HEX5</accession>
<organism evidence="1 2">
    <name type="scientific">Ulvibacter litoralis</name>
    <dbReference type="NCBI Taxonomy" id="227084"/>
    <lineage>
        <taxon>Bacteria</taxon>
        <taxon>Pseudomonadati</taxon>
        <taxon>Bacteroidota</taxon>
        <taxon>Flavobacteriia</taxon>
        <taxon>Flavobacteriales</taxon>
        <taxon>Flavobacteriaceae</taxon>
        <taxon>Ulvibacter</taxon>
    </lineage>
</organism>
<dbReference type="Proteomes" id="UP000199321">
    <property type="component" value="Unassembled WGS sequence"/>
</dbReference>
<dbReference type="RefSeq" id="WP_093144717.1">
    <property type="nucleotide sequence ID" value="NZ_BMWO01000004.1"/>
</dbReference>
<dbReference type="OrthoDB" id="615153at2"/>
<name>A0A1G7HEX5_9FLAO</name>
<dbReference type="AlphaFoldDB" id="A0A1G7HEX5"/>
<protein>
    <submittedName>
        <fullName evidence="1">Uncharacterized protein</fullName>
    </submittedName>
</protein>
<keyword evidence="2" id="KW-1185">Reference proteome</keyword>
<reference evidence="1 2" key="1">
    <citation type="submission" date="2016-10" db="EMBL/GenBank/DDBJ databases">
        <authorList>
            <person name="de Groot N.N."/>
        </authorList>
    </citation>
    <scope>NUCLEOTIDE SEQUENCE [LARGE SCALE GENOMIC DNA]</scope>
    <source>
        <strain evidence="1 2">DSM 16195</strain>
    </source>
</reference>